<dbReference type="Proteomes" id="UP000612055">
    <property type="component" value="Unassembled WGS sequence"/>
</dbReference>
<proteinExistence type="predicted"/>
<evidence type="ECO:0000313" key="3">
    <source>
        <dbReference type="Proteomes" id="UP000612055"/>
    </source>
</evidence>
<protein>
    <submittedName>
        <fullName evidence="2">Uncharacterized protein</fullName>
    </submittedName>
</protein>
<organism evidence="2 3">
    <name type="scientific">Edaphochlamys debaryana</name>
    <dbReference type="NCBI Taxonomy" id="47281"/>
    <lineage>
        <taxon>Eukaryota</taxon>
        <taxon>Viridiplantae</taxon>
        <taxon>Chlorophyta</taxon>
        <taxon>core chlorophytes</taxon>
        <taxon>Chlorophyceae</taxon>
        <taxon>CS clade</taxon>
        <taxon>Chlamydomonadales</taxon>
        <taxon>Chlamydomonadales incertae sedis</taxon>
        <taxon>Edaphochlamys</taxon>
    </lineage>
</organism>
<reference evidence="2" key="1">
    <citation type="journal article" date="2020" name="bioRxiv">
        <title>Comparative genomics of Chlamydomonas.</title>
        <authorList>
            <person name="Craig R.J."/>
            <person name="Hasan A.R."/>
            <person name="Ness R.W."/>
            <person name="Keightley P.D."/>
        </authorList>
    </citation>
    <scope>NUCLEOTIDE SEQUENCE</scope>
    <source>
        <strain evidence="2">CCAP 11/70</strain>
    </source>
</reference>
<feature type="compositionally biased region" description="Polar residues" evidence="1">
    <location>
        <begin position="346"/>
        <end position="364"/>
    </location>
</feature>
<feature type="compositionally biased region" description="Gly residues" evidence="1">
    <location>
        <begin position="300"/>
        <end position="310"/>
    </location>
</feature>
<feature type="region of interest" description="Disordered" evidence="1">
    <location>
        <begin position="50"/>
        <end position="85"/>
    </location>
</feature>
<feature type="compositionally biased region" description="Polar residues" evidence="1">
    <location>
        <begin position="437"/>
        <end position="451"/>
    </location>
</feature>
<keyword evidence="3" id="KW-1185">Reference proteome</keyword>
<feature type="region of interest" description="Disordered" evidence="1">
    <location>
        <begin position="377"/>
        <end position="531"/>
    </location>
</feature>
<feature type="compositionally biased region" description="Polar residues" evidence="1">
    <location>
        <begin position="516"/>
        <end position="526"/>
    </location>
</feature>
<accession>A0A835XL56</accession>
<feature type="region of interest" description="Disordered" evidence="1">
    <location>
        <begin position="108"/>
        <end position="127"/>
    </location>
</feature>
<evidence type="ECO:0000256" key="1">
    <source>
        <dbReference type="SAM" id="MobiDB-lite"/>
    </source>
</evidence>
<name>A0A835XL56_9CHLO</name>
<dbReference type="EMBL" id="JAEHOE010000142">
    <property type="protein sequence ID" value="KAG2484793.1"/>
    <property type="molecule type" value="Genomic_DNA"/>
</dbReference>
<feature type="region of interest" description="Disordered" evidence="1">
    <location>
        <begin position="337"/>
        <end position="364"/>
    </location>
</feature>
<gene>
    <name evidence="2" type="ORF">HYH03_016446</name>
</gene>
<feature type="compositionally biased region" description="Polar residues" evidence="1">
    <location>
        <begin position="492"/>
        <end position="508"/>
    </location>
</feature>
<sequence>MVAVDPLLSPDWAAKNAAYEAARKKEWVLTVNKGQGNATEQQIMKLRRPSVVGGPDANALPSHLRKQLGQEGQSSRASFGAHGVQSRKASTSSMVSMDTTPHAAASIANGAFGQPSDRPSLQPEERMSRRLRASSINLRTSADADGPPSRHVSAAWEAPAHAAVLAACAASGASQSRINVLGPKGDLGSIDGVSVHDNLLADDIYEDTASSEDESGPSGGQLPSRSQPGGAAAAQLSTGGGVQSGSHHGRHSERRDWPSLLSDAGEAAAPGPSRSPSNLSVRHRLSTGAPSPLRTAGGSVSVGGGAGGGKAATRNSAGGGLEGCSGTALNGLLRAGSGRRSHHQLMPSQHHNYSPQTSFTKRGTSFRRQGSNLDAVEESAPAPGFVGPADGPSADGRSDEPHSGAVMQARGSGDFSGRPALAHGMSSPIGRPPPYRASTTSGLDSPGSGHSPTHGHAAGQPGSSVGGGLASGRMGVQRSVSHMPSPLGGRSRTGSIATTAEPQGSYSQLPLAPSPFTRTSRGPTVEQQQYHLQQQQQQLYQQMLQQHQQMQQQQQPQGFLRHSYGQPFLGQEAGSGGMGGYLSHPQPMLPPSGISASVTWNRPSGTASGGVSYIAGSGGPGSPLAAGGSGGGATGGHMDAVAWPSGGLSSYGNGMGMTQMPYAATGLGGQHTSASWLAAGAQGTGR</sequence>
<comment type="caution">
    <text evidence="2">The sequence shown here is derived from an EMBL/GenBank/DDBJ whole genome shotgun (WGS) entry which is preliminary data.</text>
</comment>
<feature type="region of interest" description="Disordered" evidence="1">
    <location>
        <begin position="208"/>
        <end position="321"/>
    </location>
</feature>
<evidence type="ECO:0000313" key="2">
    <source>
        <dbReference type="EMBL" id="KAG2484793.1"/>
    </source>
</evidence>
<dbReference type="AlphaFoldDB" id="A0A835XL56"/>